<evidence type="ECO:0000256" key="12">
    <source>
        <dbReference type="ARBA" id="ARBA00041798"/>
    </source>
</evidence>
<feature type="compositionally biased region" description="Low complexity" evidence="15">
    <location>
        <begin position="38"/>
        <end position="60"/>
    </location>
</feature>
<reference evidence="17 18" key="1">
    <citation type="journal article" date="2016" name="Nat. Commun.">
        <title>Extremotolerant tardigrade genome and improved radiotolerance of human cultured cells by tardigrade-unique protein.</title>
        <authorList>
            <person name="Hashimoto T."/>
            <person name="Horikawa D.D."/>
            <person name="Saito Y."/>
            <person name="Kuwahara H."/>
            <person name="Kozuka-Hata H."/>
            <person name="Shin-I T."/>
            <person name="Minakuchi Y."/>
            <person name="Ohishi K."/>
            <person name="Motoyama A."/>
            <person name="Aizu T."/>
            <person name="Enomoto A."/>
            <person name="Kondo K."/>
            <person name="Tanaka S."/>
            <person name="Hara Y."/>
            <person name="Koshikawa S."/>
            <person name="Sagara H."/>
            <person name="Miura T."/>
            <person name="Yokobori S."/>
            <person name="Miyagawa K."/>
            <person name="Suzuki Y."/>
            <person name="Kubo T."/>
            <person name="Oyama M."/>
            <person name="Kohara Y."/>
            <person name="Fujiyama A."/>
            <person name="Arakawa K."/>
            <person name="Katayama T."/>
            <person name="Toyoda A."/>
            <person name="Kunieda T."/>
        </authorList>
    </citation>
    <scope>NUCLEOTIDE SEQUENCE [LARGE SCALE GENOMIC DNA]</scope>
    <source>
        <strain evidence="17 18">YOKOZUNA-1</strain>
    </source>
</reference>
<keyword evidence="4" id="KW-0963">Cytoplasm</keyword>
<feature type="compositionally biased region" description="Acidic residues" evidence="15">
    <location>
        <begin position="391"/>
        <end position="416"/>
    </location>
</feature>
<evidence type="ECO:0000256" key="15">
    <source>
        <dbReference type="SAM" id="MobiDB-lite"/>
    </source>
</evidence>
<evidence type="ECO:0000256" key="11">
    <source>
        <dbReference type="ARBA" id="ARBA00039894"/>
    </source>
</evidence>
<keyword evidence="7" id="KW-0547">Nucleotide-binding</keyword>
<keyword evidence="5" id="KW-0808">Transferase</keyword>
<accession>A0A1D1W4C2</accession>
<evidence type="ECO:0000256" key="1">
    <source>
        <dbReference type="ARBA" id="ARBA00004123"/>
    </source>
</evidence>
<evidence type="ECO:0000256" key="3">
    <source>
        <dbReference type="ARBA" id="ARBA00012486"/>
    </source>
</evidence>
<sequence>MPRVYAKRKMADVGATELSDSEAESSKPSSSKKKYPTRSASSARKAVAAAPAKKVAQVPRKQAPPPKKNVKVEVPKKEDKPATTITTSVKKSILKIPKGMIDLDSSDESSDEMSLESTITPTVQFTPSATPFNPFQHAMTMFPTSFGSAHGYSNWDPRASSDWDKVEPTAMCKKRMQHDLANSLSEEEVLKIYVHPNEEDITKLTALVIGPSETPYEGGFFLFYVRVPPEYPLKPPRVVNLTTGDNTVQFGPNLYDSGKVCLSILGTWTGPSWSAAMTLSVTLTSIQSLMSVGAMRNEPGDEDTPMNSPRLIAYDRSVRYKTIRVAILDNLDRALHNDQTTFPEKFRQAMFQSFLRTCDNLMSVCVVEHEQRTAHLAEKVNKLSEKKTEWTMDEDEDEDSDMSDTDDYDEDDDDYGYDGSGDGGRDWMALKGKLEEMKQRVRAELGLSA</sequence>
<evidence type="ECO:0000313" key="17">
    <source>
        <dbReference type="EMBL" id="GAV08335.1"/>
    </source>
</evidence>
<dbReference type="InterPro" id="IPR000608">
    <property type="entry name" value="UBC"/>
</dbReference>
<evidence type="ECO:0000256" key="14">
    <source>
        <dbReference type="ARBA" id="ARBA00042401"/>
    </source>
</evidence>
<evidence type="ECO:0000256" key="6">
    <source>
        <dbReference type="ARBA" id="ARBA00022703"/>
    </source>
</evidence>
<organism evidence="17 18">
    <name type="scientific">Ramazzottius varieornatus</name>
    <name type="common">Water bear</name>
    <name type="synonym">Tardigrade</name>
    <dbReference type="NCBI Taxonomy" id="947166"/>
    <lineage>
        <taxon>Eukaryota</taxon>
        <taxon>Metazoa</taxon>
        <taxon>Ecdysozoa</taxon>
        <taxon>Tardigrada</taxon>
        <taxon>Eutardigrada</taxon>
        <taxon>Parachela</taxon>
        <taxon>Hypsibioidea</taxon>
        <taxon>Ramazzottiidae</taxon>
        <taxon>Ramazzottius</taxon>
    </lineage>
</organism>
<evidence type="ECO:0000256" key="4">
    <source>
        <dbReference type="ARBA" id="ARBA00022490"/>
    </source>
</evidence>
<dbReference type="GO" id="GO:0061631">
    <property type="term" value="F:ubiquitin conjugating enzyme activity"/>
    <property type="evidence" value="ECO:0007669"/>
    <property type="project" value="UniProtKB-EC"/>
</dbReference>
<comment type="caution">
    <text evidence="17">The sequence shown here is derived from an EMBL/GenBank/DDBJ whole genome shotgun (WGS) entry which is preliminary data.</text>
</comment>
<evidence type="ECO:0000256" key="9">
    <source>
        <dbReference type="ARBA" id="ARBA00022840"/>
    </source>
</evidence>
<dbReference type="GO" id="GO:0006915">
    <property type="term" value="P:apoptotic process"/>
    <property type="evidence" value="ECO:0007669"/>
    <property type="project" value="UniProtKB-KW"/>
</dbReference>
<dbReference type="GO" id="GO:0004869">
    <property type="term" value="F:cysteine-type endopeptidase inhibitor activity"/>
    <property type="evidence" value="ECO:0007669"/>
    <property type="project" value="TreeGrafter"/>
</dbReference>
<evidence type="ECO:0000259" key="16">
    <source>
        <dbReference type="PROSITE" id="PS50127"/>
    </source>
</evidence>
<keyword evidence="9" id="KW-0067">ATP-binding</keyword>
<dbReference type="SMART" id="SM00212">
    <property type="entry name" value="UBCc"/>
    <property type="match status" value="1"/>
</dbReference>
<dbReference type="GO" id="GO:0005524">
    <property type="term" value="F:ATP binding"/>
    <property type="evidence" value="ECO:0007669"/>
    <property type="project" value="UniProtKB-KW"/>
</dbReference>
<evidence type="ECO:0000256" key="8">
    <source>
        <dbReference type="ARBA" id="ARBA00022786"/>
    </source>
</evidence>
<evidence type="ECO:0000256" key="13">
    <source>
        <dbReference type="ARBA" id="ARBA00042316"/>
    </source>
</evidence>
<keyword evidence="6" id="KW-0053">Apoptosis</keyword>
<dbReference type="Pfam" id="PF00179">
    <property type="entry name" value="UQ_con"/>
    <property type="match status" value="1"/>
</dbReference>
<gene>
    <name evidence="17" type="primary">RvY_18045-1</name>
    <name evidence="17" type="synonym">RvY_18045.1</name>
    <name evidence="17" type="ORF">RvY_18045</name>
</gene>
<dbReference type="PANTHER" id="PTHR46116">
    <property type="entry name" value="(E3-INDEPENDENT) E2 UBIQUITIN-CONJUGATING ENZYME"/>
    <property type="match status" value="1"/>
</dbReference>
<dbReference type="STRING" id="947166.A0A1D1W4C2"/>
<name>A0A1D1W4C2_RAMVA</name>
<dbReference type="EC" id="2.3.2.23" evidence="3"/>
<dbReference type="CDD" id="cd23809">
    <property type="entry name" value="UBCc_UBE2Z"/>
    <property type="match status" value="1"/>
</dbReference>
<evidence type="ECO:0000256" key="7">
    <source>
        <dbReference type="ARBA" id="ARBA00022741"/>
    </source>
</evidence>
<keyword evidence="18" id="KW-1185">Reference proteome</keyword>
<evidence type="ECO:0000313" key="18">
    <source>
        <dbReference type="Proteomes" id="UP000186922"/>
    </source>
</evidence>
<dbReference type="InterPro" id="IPR016135">
    <property type="entry name" value="UBQ-conjugating_enzyme/RWD"/>
</dbReference>
<dbReference type="PANTHER" id="PTHR46116:SF26">
    <property type="entry name" value="UBIQUITIN-CONJUGATING ENZYME E2 Z"/>
    <property type="match status" value="1"/>
</dbReference>
<feature type="region of interest" description="Disordered" evidence="15">
    <location>
        <begin position="387"/>
        <end position="424"/>
    </location>
</feature>
<dbReference type="EMBL" id="BDGG01000017">
    <property type="protein sequence ID" value="GAV08335.1"/>
    <property type="molecule type" value="Genomic_DNA"/>
</dbReference>
<feature type="region of interest" description="Disordered" evidence="15">
    <location>
        <begin position="1"/>
        <end position="83"/>
    </location>
</feature>
<dbReference type="PROSITE" id="PS50127">
    <property type="entry name" value="UBC_2"/>
    <property type="match status" value="1"/>
</dbReference>
<dbReference type="GO" id="GO:0005737">
    <property type="term" value="C:cytoplasm"/>
    <property type="evidence" value="ECO:0007669"/>
    <property type="project" value="UniProtKB-SubCell"/>
</dbReference>
<comment type="subcellular location">
    <subcellularLocation>
        <location evidence="2">Cytoplasm</location>
    </subcellularLocation>
    <subcellularLocation>
        <location evidence="1">Nucleus</location>
    </subcellularLocation>
</comment>
<feature type="domain" description="UBC core" evidence="16">
    <location>
        <begin position="171"/>
        <end position="327"/>
    </location>
</feature>
<dbReference type="OrthoDB" id="47801at2759"/>
<dbReference type="GO" id="GO:0043066">
    <property type="term" value="P:negative regulation of apoptotic process"/>
    <property type="evidence" value="ECO:0007669"/>
    <property type="project" value="TreeGrafter"/>
</dbReference>
<keyword evidence="10" id="KW-0539">Nucleus</keyword>
<dbReference type="GO" id="GO:0005634">
    <property type="term" value="C:nucleus"/>
    <property type="evidence" value="ECO:0007669"/>
    <property type="project" value="UniProtKB-SubCell"/>
</dbReference>
<feature type="compositionally biased region" description="Basic and acidic residues" evidence="15">
    <location>
        <begin position="70"/>
        <end position="81"/>
    </location>
</feature>
<evidence type="ECO:0000256" key="5">
    <source>
        <dbReference type="ARBA" id="ARBA00022679"/>
    </source>
</evidence>
<dbReference type="AlphaFoldDB" id="A0A1D1W4C2"/>
<protein>
    <recommendedName>
        <fullName evidence="11">Ubiquitin-conjugating enzyme E2 Z</fullName>
        <ecNumber evidence="3">2.3.2.23</ecNumber>
    </recommendedName>
    <alternativeName>
        <fullName evidence="12">E2 ubiquitin-conjugating enzyme Z</fullName>
    </alternativeName>
    <alternativeName>
        <fullName evidence="14">Ubiquitin carrier protein Z</fullName>
    </alternativeName>
    <alternativeName>
        <fullName evidence="13">Ubiquitin-protein ligase Z</fullName>
    </alternativeName>
</protein>
<dbReference type="SUPFAM" id="SSF54495">
    <property type="entry name" value="UBC-like"/>
    <property type="match status" value="1"/>
</dbReference>
<keyword evidence="8" id="KW-0833">Ubl conjugation pathway</keyword>
<evidence type="ECO:0000256" key="2">
    <source>
        <dbReference type="ARBA" id="ARBA00004496"/>
    </source>
</evidence>
<dbReference type="Proteomes" id="UP000186922">
    <property type="component" value="Unassembled WGS sequence"/>
</dbReference>
<proteinExistence type="predicted"/>
<evidence type="ECO:0000256" key="10">
    <source>
        <dbReference type="ARBA" id="ARBA00023242"/>
    </source>
</evidence>
<dbReference type="Gene3D" id="3.10.110.10">
    <property type="entry name" value="Ubiquitin Conjugating Enzyme"/>
    <property type="match status" value="1"/>
</dbReference>